<keyword evidence="3" id="KW-0479">Metal-binding</keyword>
<evidence type="ECO:0000259" key="13">
    <source>
        <dbReference type="PROSITE" id="PS50135"/>
    </source>
</evidence>
<feature type="compositionally biased region" description="Polar residues" evidence="11">
    <location>
        <begin position="64"/>
        <end position="82"/>
    </location>
</feature>
<dbReference type="PANTHER" id="PTHR12802">
    <property type="entry name" value="SWI/SNF COMPLEX-RELATED"/>
    <property type="match status" value="1"/>
</dbReference>
<sequence>MEEKRGDAGNPPSSTAVNTAEASSPAEPTPLLRSAGQKRKANNSAVGSMTSSTPSKRFSREKQTLSLSTPHNGPSTRGCQSQNNLAVSGVTSSATAVSFPANESVKFWGEKRKQSISCEKLCLLDTLGLEFALSAEFRLAKDLMYIEIRNWIMKKFHDDPNKPIELKDLAELPVGDSDAKQEVMEFLDYWGLINFHPFPSKDPAANSADEDKKSCAPIVPKTSLAASTLASGLFSESAVAEELARPEGPSVEYHCNSCSADCSCKRYHCQKQADFDLCSECYNNEKFGSGMLSSDFILMEPAEAPRLGSGRWTDQETLLLIEALELYKENWNEIAEHVATKTRTQCILHFLQMPIEDTFLDGEDEIDATPQENVDTGTSKNNASAPNDAPEMTETKTSGTEGQAQSTLVESSKPATPSEDLPTPMEISKSEEANQAKVSVESGDNYALKALKEACEAVGFIDLADGPFSYADVGNPAMALTAFLAKLVEPNVVTVSARSSLKSFLDVSSSMQLAVRHCFNLEDPPDEKKETTGPGSAVAEDAQKDGNGKEENAVPVTHQSTSPNDRAGKKTNDCISEEKKSIVSPDCNGNGKSMAAEVQDSITTNKLTPNVDIPSSSVKESGDKLSEPGTEAAKNADMVIESLPLEKDPAQPVSSATDGENRAKKECKTKGDPTKTKDHDMDKLKRAATTALIAAAVKAKLFADQEEDQIRRLTTHIIEKQLHQLEARLLFFSEMDNVVLKIRELMERLRQKLYQERAQIIASRLGLPASSSRAMPSQSLPNNMNFANTVPRPLVWLFKGHL</sequence>
<dbReference type="EMBL" id="JBAMMX010000024">
    <property type="protein sequence ID" value="KAK6916553.1"/>
    <property type="molecule type" value="Genomic_DNA"/>
</dbReference>
<keyword evidence="2" id="KW-0217">Developmental protein</keyword>
<dbReference type="GO" id="GO:0005634">
    <property type="term" value="C:nucleus"/>
    <property type="evidence" value="ECO:0007669"/>
    <property type="project" value="UniProtKB-SubCell"/>
</dbReference>
<comment type="caution">
    <text evidence="17">The sequence shown here is derived from an EMBL/GenBank/DDBJ whole genome shotgun (WGS) entry which is preliminary data.</text>
</comment>
<dbReference type="PROSITE" id="PS50135">
    <property type="entry name" value="ZF_ZZ_2"/>
    <property type="match status" value="1"/>
</dbReference>
<evidence type="ECO:0000256" key="1">
    <source>
        <dbReference type="ARBA" id="ARBA00004123"/>
    </source>
</evidence>
<dbReference type="PROSITE" id="PS50090">
    <property type="entry name" value="MYB_LIKE"/>
    <property type="match status" value="1"/>
</dbReference>
<feature type="domain" description="SANT" evidence="15">
    <location>
        <begin position="307"/>
        <end position="358"/>
    </location>
</feature>
<evidence type="ECO:0000256" key="8">
    <source>
        <dbReference type="ARBA" id="ARBA00023163"/>
    </source>
</evidence>
<dbReference type="InterPro" id="IPR032451">
    <property type="entry name" value="SMARCC_C"/>
</dbReference>
<evidence type="ECO:0000256" key="11">
    <source>
        <dbReference type="SAM" id="MobiDB-lite"/>
    </source>
</evidence>
<dbReference type="InterPro" id="IPR041984">
    <property type="entry name" value="Rsc8/Ssr1/Ssr2_ZZ"/>
</dbReference>
<keyword evidence="6" id="KW-0805">Transcription regulation</keyword>
<feature type="compositionally biased region" description="Polar residues" evidence="11">
    <location>
        <begin position="42"/>
        <end position="56"/>
    </location>
</feature>
<dbReference type="InterPro" id="IPR009057">
    <property type="entry name" value="Homeodomain-like_sf"/>
</dbReference>
<dbReference type="PROSITE" id="PS50934">
    <property type="entry name" value="SWIRM"/>
    <property type="match status" value="1"/>
</dbReference>
<keyword evidence="18" id="KW-1185">Reference proteome</keyword>
<protein>
    <submittedName>
        <fullName evidence="17">SWIRM domain</fullName>
    </submittedName>
</protein>
<evidence type="ECO:0000256" key="9">
    <source>
        <dbReference type="ARBA" id="ARBA00023242"/>
    </source>
</evidence>
<dbReference type="SUPFAM" id="SSF57850">
    <property type="entry name" value="RING/U-box"/>
    <property type="match status" value="1"/>
</dbReference>
<feature type="domain" description="ZZ-type" evidence="13">
    <location>
        <begin position="250"/>
        <end position="304"/>
    </location>
</feature>
<feature type="compositionally biased region" description="Basic and acidic residues" evidence="11">
    <location>
        <begin position="541"/>
        <end position="552"/>
    </location>
</feature>
<dbReference type="SMART" id="SM00291">
    <property type="entry name" value="ZnF_ZZ"/>
    <property type="match status" value="1"/>
</dbReference>
<feature type="domain" description="SWIRM" evidence="14">
    <location>
        <begin position="112"/>
        <end position="204"/>
    </location>
</feature>
<evidence type="ECO:0000259" key="15">
    <source>
        <dbReference type="PROSITE" id="PS51293"/>
    </source>
</evidence>
<keyword evidence="7" id="KW-0238">DNA-binding</keyword>
<dbReference type="InterPro" id="IPR017930">
    <property type="entry name" value="Myb_dom"/>
</dbReference>
<evidence type="ECO:0000313" key="18">
    <source>
        <dbReference type="Proteomes" id="UP001370490"/>
    </source>
</evidence>
<dbReference type="Proteomes" id="UP001370490">
    <property type="component" value="Unassembled WGS sequence"/>
</dbReference>
<evidence type="ECO:0000256" key="7">
    <source>
        <dbReference type="ARBA" id="ARBA00023125"/>
    </source>
</evidence>
<proteinExistence type="predicted"/>
<evidence type="ECO:0000256" key="2">
    <source>
        <dbReference type="ARBA" id="ARBA00022473"/>
    </source>
</evidence>
<feature type="compositionally biased region" description="Polar residues" evidence="11">
    <location>
        <begin position="370"/>
        <end position="385"/>
    </location>
</feature>
<feature type="domain" description="Myb-like" evidence="12">
    <location>
        <begin position="304"/>
        <end position="354"/>
    </location>
</feature>
<dbReference type="Gene3D" id="1.10.10.60">
    <property type="entry name" value="Homeodomain-like"/>
    <property type="match status" value="1"/>
</dbReference>
<dbReference type="GO" id="GO:0003677">
    <property type="term" value="F:DNA binding"/>
    <property type="evidence" value="ECO:0007669"/>
    <property type="project" value="UniProtKB-KW"/>
</dbReference>
<dbReference type="Pfam" id="PF04433">
    <property type="entry name" value="SWIRM"/>
    <property type="match status" value="1"/>
</dbReference>
<keyword evidence="4 10" id="KW-0863">Zinc-finger</keyword>
<evidence type="ECO:0000256" key="5">
    <source>
        <dbReference type="ARBA" id="ARBA00022833"/>
    </source>
</evidence>
<feature type="compositionally biased region" description="Polar residues" evidence="11">
    <location>
        <begin position="395"/>
        <end position="415"/>
    </location>
</feature>
<organism evidence="17 18">
    <name type="scientific">Dillenia turbinata</name>
    <dbReference type="NCBI Taxonomy" id="194707"/>
    <lineage>
        <taxon>Eukaryota</taxon>
        <taxon>Viridiplantae</taxon>
        <taxon>Streptophyta</taxon>
        <taxon>Embryophyta</taxon>
        <taxon>Tracheophyta</taxon>
        <taxon>Spermatophyta</taxon>
        <taxon>Magnoliopsida</taxon>
        <taxon>eudicotyledons</taxon>
        <taxon>Gunneridae</taxon>
        <taxon>Pentapetalae</taxon>
        <taxon>Dilleniales</taxon>
        <taxon>Dilleniaceae</taxon>
        <taxon>Dillenia</taxon>
    </lineage>
</organism>
<dbReference type="Pfam" id="PF16495">
    <property type="entry name" value="SWIRM-assoc_1"/>
    <property type="match status" value="1"/>
</dbReference>
<feature type="domain" description="HTH myb-type" evidence="16">
    <location>
        <begin position="304"/>
        <end position="358"/>
    </location>
</feature>
<feature type="region of interest" description="Disordered" evidence="11">
    <location>
        <begin position="601"/>
        <end position="681"/>
    </location>
</feature>
<gene>
    <name evidence="17" type="ORF">RJ641_019414</name>
</gene>
<reference evidence="17 18" key="1">
    <citation type="submission" date="2023-12" db="EMBL/GenBank/DDBJ databases">
        <title>A high-quality genome assembly for Dillenia turbinata (Dilleniales).</title>
        <authorList>
            <person name="Chanderbali A."/>
        </authorList>
    </citation>
    <scope>NUCLEOTIDE SEQUENCE [LARGE SCALE GENOMIC DNA]</scope>
    <source>
        <strain evidence="17">LSX21</strain>
        <tissue evidence="17">Leaf</tissue>
    </source>
</reference>
<evidence type="ECO:0000259" key="14">
    <source>
        <dbReference type="PROSITE" id="PS50934"/>
    </source>
</evidence>
<dbReference type="SUPFAM" id="SSF46689">
    <property type="entry name" value="Homeodomain-like"/>
    <property type="match status" value="2"/>
</dbReference>
<dbReference type="Gene3D" id="3.30.60.90">
    <property type="match status" value="1"/>
</dbReference>
<dbReference type="InterPro" id="IPR017884">
    <property type="entry name" value="SANT_dom"/>
</dbReference>
<dbReference type="PANTHER" id="PTHR12802:SF41">
    <property type="entry name" value="BRAHMA ASSOCIATED PROTEIN 155 KDA"/>
    <property type="match status" value="1"/>
</dbReference>
<dbReference type="InterPro" id="IPR000433">
    <property type="entry name" value="Znf_ZZ"/>
</dbReference>
<keyword evidence="9" id="KW-0539">Nucleus</keyword>
<feature type="compositionally biased region" description="Polar residues" evidence="11">
    <location>
        <begin position="601"/>
        <end position="619"/>
    </location>
</feature>
<evidence type="ECO:0000256" key="3">
    <source>
        <dbReference type="ARBA" id="ARBA00022723"/>
    </source>
</evidence>
<dbReference type="CDD" id="cd02336">
    <property type="entry name" value="ZZ_RSC8"/>
    <property type="match status" value="1"/>
</dbReference>
<dbReference type="InterPro" id="IPR001005">
    <property type="entry name" value="SANT/Myb"/>
</dbReference>
<comment type="subcellular location">
    <subcellularLocation>
        <location evidence="1">Nucleus</location>
    </subcellularLocation>
</comment>
<accession>A0AAN8UGT8</accession>
<feature type="compositionally biased region" description="Basic and acidic residues" evidence="11">
    <location>
        <begin position="659"/>
        <end position="681"/>
    </location>
</feature>
<evidence type="ECO:0000256" key="10">
    <source>
        <dbReference type="PROSITE-ProRule" id="PRU00228"/>
    </source>
</evidence>
<dbReference type="Gene3D" id="1.10.10.10">
    <property type="entry name" value="Winged helix-like DNA-binding domain superfamily/Winged helix DNA-binding domain"/>
    <property type="match status" value="1"/>
</dbReference>
<dbReference type="PROSITE" id="PS51294">
    <property type="entry name" value="HTH_MYB"/>
    <property type="match status" value="1"/>
</dbReference>
<evidence type="ECO:0000256" key="4">
    <source>
        <dbReference type="ARBA" id="ARBA00022771"/>
    </source>
</evidence>
<dbReference type="InterPro" id="IPR036388">
    <property type="entry name" value="WH-like_DNA-bd_sf"/>
</dbReference>
<evidence type="ECO:0000259" key="16">
    <source>
        <dbReference type="PROSITE" id="PS51294"/>
    </source>
</evidence>
<dbReference type="PROSITE" id="PS01357">
    <property type="entry name" value="ZF_ZZ_1"/>
    <property type="match status" value="1"/>
</dbReference>
<evidence type="ECO:0000259" key="12">
    <source>
        <dbReference type="PROSITE" id="PS50090"/>
    </source>
</evidence>
<dbReference type="CDD" id="cd00167">
    <property type="entry name" value="SANT"/>
    <property type="match status" value="1"/>
</dbReference>
<keyword evidence="8" id="KW-0804">Transcription</keyword>
<dbReference type="SMART" id="SM00717">
    <property type="entry name" value="SANT"/>
    <property type="match status" value="1"/>
</dbReference>
<dbReference type="InterPro" id="IPR043145">
    <property type="entry name" value="Znf_ZZ_sf"/>
</dbReference>
<keyword evidence="5" id="KW-0862">Zinc</keyword>
<feature type="region of interest" description="Disordered" evidence="11">
    <location>
        <begin position="368"/>
        <end position="425"/>
    </location>
</feature>
<evidence type="ECO:0000256" key="6">
    <source>
        <dbReference type="ARBA" id="ARBA00023015"/>
    </source>
</evidence>
<dbReference type="FunFam" id="1.10.10.60:FF:000014">
    <property type="entry name" value="SWI/SNF complex subunit SMARCC2 isoform C"/>
    <property type="match status" value="1"/>
</dbReference>
<dbReference type="AlphaFoldDB" id="A0AAN8UGT8"/>
<feature type="region of interest" description="Disordered" evidence="11">
    <location>
        <begin position="1"/>
        <end position="82"/>
    </location>
</feature>
<evidence type="ECO:0000313" key="17">
    <source>
        <dbReference type="EMBL" id="KAK6916553.1"/>
    </source>
</evidence>
<dbReference type="Pfam" id="PF00249">
    <property type="entry name" value="Myb_DNA-binding"/>
    <property type="match status" value="1"/>
</dbReference>
<feature type="compositionally biased region" description="Polar residues" evidence="11">
    <location>
        <begin position="11"/>
        <end position="22"/>
    </location>
</feature>
<feature type="region of interest" description="Disordered" evidence="11">
    <location>
        <begin position="521"/>
        <end position="571"/>
    </location>
</feature>
<dbReference type="PROSITE" id="PS51293">
    <property type="entry name" value="SANT"/>
    <property type="match status" value="1"/>
</dbReference>
<name>A0AAN8UGT8_9MAGN</name>
<dbReference type="GO" id="GO:0008270">
    <property type="term" value="F:zinc ion binding"/>
    <property type="evidence" value="ECO:0007669"/>
    <property type="project" value="UniProtKB-KW"/>
</dbReference>
<dbReference type="InterPro" id="IPR007526">
    <property type="entry name" value="SWIRM"/>
</dbReference>
<dbReference type="Pfam" id="PF00569">
    <property type="entry name" value="ZZ"/>
    <property type="match status" value="1"/>
</dbReference>